<feature type="region of interest" description="Disordered" evidence="2">
    <location>
        <begin position="179"/>
        <end position="198"/>
    </location>
</feature>
<reference evidence="4 5" key="1">
    <citation type="journal article" date="2015" name="Plant Cell">
        <title>Oil accumulation by the oleaginous diatom Fistulifera solaris as revealed by the genome and transcriptome.</title>
        <authorList>
            <person name="Tanaka T."/>
            <person name="Maeda Y."/>
            <person name="Veluchamy A."/>
            <person name="Tanaka M."/>
            <person name="Abida H."/>
            <person name="Marechal E."/>
            <person name="Bowler C."/>
            <person name="Muto M."/>
            <person name="Sunaga Y."/>
            <person name="Tanaka M."/>
            <person name="Yoshino T."/>
            <person name="Taniguchi T."/>
            <person name="Fukuda Y."/>
            <person name="Nemoto M."/>
            <person name="Matsumoto M."/>
            <person name="Wong P.S."/>
            <person name="Aburatani S."/>
            <person name="Fujibuchi W."/>
        </authorList>
    </citation>
    <scope>NUCLEOTIDE SEQUENCE [LARGE SCALE GENOMIC DNA]</scope>
    <source>
        <strain evidence="4 5">JPCC DA0580</strain>
    </source>
</reference>
<keyword evidence="3" id="KW-0732">Signal</keyword>
<feature type="coiled-coil region" evidence="1">
    <location>
        <begin position="57"/>
        <end position="119"/>
    </location>
</feature>
<keyword evidence="5" id="KW-1185">Reference proteome</keyword>
<dbReference type="Proteomes" id="UP000198406">
    <property type="component" value="Unassembled WGS sequence"/>
</dbReference>
<evidence type="ECO:0000313" key="4">
    <source>
        <dbReference type="EMBL" id="GAX26349.1"/>
    </source>
</evidence>
<accession>A0A1Z5KJA6</accession>
<evidence type="ECO:0000256" key="2">
    <source>
        <dbReference type="SAM" id="MobiDB-lite"/>
    </source>
</evidence>
<dbReference type="EMBL" id="BDSP01000240">
    <property type="protein sequence ID" value="GAX26349.1"/>
    <property type="molecule type" value="Genomic_DNA"/>
</dbReference>
<evidence type="ECO:0000256" key="3">
    <source>
        <dbReference type="SAM" id="SignalP"/>
    </source>
</evidence>
<evidence type="ECO:0000256" key="1">
    <source>
        <dbReference type="SAM" id="Coils"/>
    </source>
</evidence>
<feature type="chain" id="PRO_5012170574" description="ATPase family AAA domain-containing protein" evidence="3">
    <location>
        <begin position="19"/>
        <end position="314"/>
    </location>
</feature>
<sequence length="314" mass="36019">MVVLGFLYIATLSSTGQAFLVPRIPTHSVPTSLFVRPEDFAAGRIQPAVPLRGTPEVEEMRRQTELRQAEAKALEQQIVNRRKAERRDAEEDFFERKYAEQYQRTREAANREALEGQRKLEIEQVLLQEERQQQLQQDAILEKALLEQQDVARKQQLLLNDLEAVRKRREEYRRENEYLGEEKEDTLQSQRTKLKEGETKLSSSTSFVRSPVAKSNLPLFSLPATAILGGLFALRSRDQTQKEVEKLLQRNLVQRSNQKFGKSKNQKETEKAFEATLLRRKKEITDYGNLAVALFASSIFAELGIVVLKGSAAM</sequence>
<comment type="caution">
    <text evidence="4">The sequence shown here is derived from an EMBL/GenBank/DDBJ whole genome shotgun (WGS) entry which is preliminary data.</text>
</comment>
<dbReference type="InParanoid" id="A0A1Z5KJA6"/>
<evidence type="ECO:0008006" key="6">
    <source>
        <dbReference type="Google" id="ProtNLM"/>
    </source>
</evidence>
<evidence type="ECO:0000313" key="5">
    <source>
        <dbReference type="Proteomes" id="UP000198406"/>
    </source>
</evidence>
<feature type="signal peptide" evidence="3">
    <location>
        <begin position="1"/>
        <end position="18"/>
    </location>
</feature>
<organism evidence="4 5">
    <name type="scientific">Fistulifera solaris</name>
    <name type="common">Oleaginous diatom</name>
    <dbReference type="NCBI Taxonomy" id="1519565"/>
    <lineage>
        <taxon>Eukaryota</taxon>
        <taxon>Sar</taxon>
        <taxon>Stramenopiles</taxon>
        <taxon>Ochrophyta</taxon>
        <taxon>Bacillariophyta</taxon>
        <taxon>Bacillariophyceae</taxon>
        <taxon>Bacillariophycidae</taxon>
        <taxon>Naviculales</taxon>
        <taxon>Naviculaceae</taxon>
        <taxon>Fistulifera</taxon>
    </lineage>
</organism>
<keyword evidence="1" id="KW-0175">Coiled coil</keyword>
<gene>
    <name evidence="4" type="ORF">FisN_16Lu191</name>
</gene>
<proteinExistence type="predicted"/>
<name>A0A1Z5KJA6_FISSO</name>
<dbReference type="AlphaFoldDB" id="A0A1Z5KJA6"/>
<protein>
    <recommendedName>
        <fullName evidence="6">ATPase family AAA domain-containing protein</fullName>
    </recommendedName>
</protein>